<comment type="caution">
    <text evidence="2">The sequence shown here is derived from an EMBL/GenBank/DDBJ whole genome shotgun (WGS) entry which is preliminary data.</text>
</comment>
<proteinExistence type="predicted"/>
<dbReference type="InterPro" id="IPR007076">
    <property type="entry name" value="TfoX_N"/>
</dbReference>
<reference evidence="3" key="1">
    <citation type="journal article" date="2019" name="Int. J. Syst. Evol. Microbiol.">
        <title>The Global Catalogue of Microorganisms (GCM) 10K type strain sequencing project: providing services to taxonomists for standard genome sequencing and annotation.</title>
        <authorList>
            <consortium name="The Broad Institute Genomics Platform"/>
            <consortium name="The Broad Institute Genome Sequencing Center for Infectious Disease"/>
            <person name="Wu L."/>
            <person name="Ma J."/>
        </authorList>
    </citation>
    <scope>NUCLEOTIDE SEQUENCE [LARGE SCALE GENOMIC DNA]</scope>
    <source>
        <strain evidence="3">JCM 18531</strain>
    </source>
</reference>
<dbReference type="Gene3D" id="3.30.1460.30">
    <property type="entry name" value="YgaC/TfoX-N like chaperone"/>
    <property type="match status" value="1"/>
</dbReference>
<dbReference type="SUPFAM" id="SSF159894">
    <property type="entry name" value="YgaC/TfoX-N like"/>
    <property type="match status" value="1"/>
</dbReference>
<feature type="domain" description="TfoX N-terminal" evidence="1">
    <location>
        <begin position="54"/>
        <end position="137"/>
    </location>
</feature>
<evidence type="ECO:0000313" key="2">
    <source>
        <dbReference type="EMBL" id="GAA4698540.1"/>
    </source>
</evidence>
<dbReference type="EMBL" id="BAABKM010000002">
    <property type="protein sequence ID" value="GAA4698540.1"/>
    <property type="molecule type" value="Genomic_DNA"/>
</dbReference>
<dbReference type="Proteomes" id="UP001499974">
    <property type="component" value="Unassembled WGS sequence"/>
</dbReference>
<organism evidence="2 3">
    <name type="scientific">Nocardioides conyzicola</name>
    <dbReference type="NCBI Taxonomy" id="1651781"/>
    <lineage>
        <taxon>Bacteria</taxon>
        <taxon>Bacillati</taxon>
        <taxon>Actinomycetota</taxon>
        <taxon>Actinomycetes</taxon>
        <taxon>Propionibacteriales</taxon>
        <taxon>Nocardioidaceae</taxon>
        <taxon>Nocardioides</taxon>
    </lineage>
</organism>
<evidence type="ECO:0000313" key="3">
    <source>
        <dbReference type="Proteomes" id="UP001499974"/>
    </source>
</evidence>
<accession>A0ABP8X290</accession>
<gene>
    <name evidence="2" type="ORF">GCM10023349_13370</name>
</gene>
<keyword evidence="3" id="KW-1185">Reference proteome</keyword>
<evidence type="ECO:0000259" key="1">
    <source>
        <dbReference type="Pfam" id="PF04993"/>
    </source>
</evidence>
<dbReference type="Pfam" id="PF04993">
    <property type="entry name" value="TfoX_N"/>
    <property type="match status" value="1"/>
</dbReference>
<protein>
    <recommendedName>
        <fullName evidence="1">TfoX N-terminal domain-containing protein</fullName>
    </recommendedName>
</protein>
<sequence>MACTASASTVPGRKAVPSVNDVPLTSLMLMLQVGTIGTMAYDEKLADQLREIAAGVPGVSERKMFGGLAFLVEGNMAVAASKEGGLLLRVPPERTDELLAEPHTDAFVMRERSMTGWLRVDPPGVATYADVERWAGIGLDYAATLPPK</sequence>
<name>A0ABP8X290_9ACTN</name>